<keyword evidence="2" id="KW-1185">Reference proteome</keyword>
<gene>
    <name evidence="1" type="ORF">STAS_05255</name>
</gene>
<accession>A0A5A7P9A7</accession>
<protein>
    <submittedName>
        <fullName evidence="1">B12 binding domain containing protein</fullName>
    </submittedName>
</protein>
<dbReference type="AlphaFoldDB" id="A0A5A7P9A7"/>
<dbReference type="Proteomes" id="UP000325081">
    <property type="component" value="Unassembled WGS sequence"/>
</dbReference>
<comment type="caution">
    <text evidence="1">The sequence shown here is derived from an EMBL/GenBank/DDBJ whole genome shotgun (WGS) entry which is preliminary data.</text>
</comment>
<organism evidence="1 2">
    <name type="scientific">Striga asiatica</name>
    <name type="common">Asiatic witchweed</name>
    <name type="synonym">Buchnera asiatica</name>
    <dbReference type="NCBI Taxonomy" id="4170"/>
    <lineage>
        <taxon>Eukaryota</taxon>
        <taxon>Viridiplantae</taxon>
        <taxon>Streptophyta</taxon>
        <taxon>Embryophyta</taxon>
        <taxon>Tracheophyta</taxon>
        <taxon>Spermatophyta</taxon>
        <taxon>Magnoliopsida</taxon>
        <taxon>eudicotyledons</taxon>
        <taxon>Gunneridae</taxon>
        <taxon>Pentapetalae</taxon>
        <taxon>asterids</taxon>
        <taxon>lamiids</taxon>
        <taxon>Lamiales</taxon>
        <taxon>Orobanchaceae</taxon>
        <taxon>Buchnereae</taxon>
        <taxon>Striga</taxon>
    </lineage>
</organism>
<evidence type="ECO:0000313" key="1">
    <source>
        <dbReference type="EMBL" id="GER29395.1"/>
    </source>
</evidence>
<sequence length="146" mass="15938">FQACVNASFSAASLSRVVAVGESRRASLLSVSKESAIGNISTRLGLAKQAKSSVHSFALRSRRRVEIDFGKALVPKVCVDGVWHSVEARSYTEVLPAGCWSDASRAGSRFRKMKVNCIFFMTSLRGLTPTPLFTHTQLVNKARNYA</sequence>
<name>A0A5A7P9A7_STRAF</name>
<dbReference type="EMBL" id="BKCP01003780">
    <property type="protein sequence ID" value="GER29395.1"/>
    <property type="molecule type" value="Genomic_DNA"/>
</dbReference>
<reference evidence="2" key="1">
    <citation type="journal article" date="2019" name="Curr. Biol.">
        <title>Genome Sequence of Striga asiatica Provides Insight into the Evolution of Plant Parasitism.</title>
        <authorList>
            <person name="Yoshida S."/>
            <person name="Kim S."/>
            <person name="Wafula E.K."/>
            <person name="Tanskanen J."/>
            <person name="Kim Y.M."/>
            <person name="Honaas L."/>
            <person name="Yang Z."/>
            <person name="Spallek T."/>
            <person name="Conn C.E."/>
            <person name="Ichihashi Y."/>
            <person name="Cheong K."/>
            <person name="Cui S."/>
            <person name="Der J.P."/>
            <person name="Gundlach H."/>
            <person name="Jiao Y."/>
            <person name="Hori C."/>
            <person name="Ishida J.K."/>
            <person name="Kasahara H."/>
            <person name="Kiba T."/>
            <person name="Kim M.S."/>
            <person name="Koo N."/>
            <person name="Laohavisit A."/>
            <person name="Lee Y.H."/>
            <person name="Lumba S."/>
            <person name="McCourt P."/>
            <person name="Mortimer J.C."/>
            <person name="Mutuku J.M."/>
            <person name="Nomura T."/>
            <person name="Sasaki-Sekimoto Y."/>
            <person name="Seto Y."/>
            <person name="Wang Y."/>
            <person name="Wakatake T."/>
            <person name="Sakakibara H."/>
            <person name="Demura T."/>
            <person name="Yamaguchi S."/>
            <person name="Yoneyama K."/>
            <person name="Manabe R.I."/>
            <person name="Nelson D.C."/>
            <person name="Schulman A.H."/>
            <person name="Timko M.P."/>
            <person name="dePamphilis C.W."/>
            <person name="Choi D."/>
            <person name="Shirasu K."/>
        </authorList>
    </citation>
    <scope>NUCLEOTIDE SEQUENCE [LARGE SCALE GENOMIC DNA]</scope>
    <source>
        <strain evidence="2">cv. UVA1</strain>
    </source>
</reference>
<proteinExistence type="predicted"/>
<feature type="non-terminal residue" evidence="1">
    <location>
        <position position="1"/>
    </location>
</feature>
<evidence type="ECO:0000313" key="2">
    <source>
        <dbReference type="Proteomes" id="UP000325081"/>
    </source>
</evidence>